<evidence type="ECO:0000256" key="1">
    <source>
        <dbReference type="SAM" id="MobiDB-lite"/>
    </source>
</evidence>
<dbReference type="EMBL" id="MN611688">
    <property type="protein sequence ID" value="QKI79990.1"/>
    <property type="molecule type" value="Genomic_RNA"/>
</dbReference>
<dbReference type="PROSITE" id="PS51743">
    <property type="entry name" value="ALPHAVIRUS_MT"/>
    <property type="match status" value="1"/>
</dbReference>
<feature type="compositionally biased region" description="Polar residues" evidence="1">
    <location>
        <begin position="1"/>
        <end position="19"/>
    </location>
</feature>
<dbReference type="GO" id="GO:0008174">
    <property type="term" value="F:mRNA methyltransferase activity"/>
    <property type="evidence" value="ECO:0007669"/>
    <property type="project" value="UniProtKB-UniRule"/>
</dbReference>
<dbReference type="InterPro" id="IPR002588">
    <property type="entry name" value="Alphavirus-like_MT_dom"/>
</dbReference>
<sequence>MTDTSDTSESRYGSSNTSFRKARPIGAKTKFERDINAAINRGVSSCSNVMHWHTVSVADDKGGKTWTDVEIKSPRAILTMMAPGPAKCLCERRACQWAWTNKWNHKGMYTTQWVLEGLEQKGIPTGKDKEKDLSRYSAKKVWPMNHSMPEDKLQKLIKRFPEWHFVSSYGASHDHPVAHYSTKLSSERLMDKLQKGTAEKPKIYIDLNGNPASNAAYMKRNPGITIITLVECITPKDFINRATKWGPQIADDGTQLWYDDMHIRDIPRDLADMGNVISGFISIHTTYYYDAGEIAALLKWAPHAVYYSSMHRFPTVTGTLNDGEQIWDKHQTSFGYRVVQANTKTGEAYEHPDNAWWYEHDSRICGDKAFGWTMGELAEETFFFIATAVPVKQARMSPKCHENALEARATSTGAAQSRNDMLRTREVSVSICGVASKAPIDPHHVDFFDSMRKTLIGKARGPKEYKDHVSRCKVAASGMMSDRSVAIDAQQLNDLIRMSFMIDFEDHYGKDQVMFGQSYVTQIQADHLYKHGNGVVCMGTLSTLSEMLMEAVESKSLKMAGVKALRTGLNTLQRRNVLNSVK</sequence>
<reference evidence="3" key="1">
    <citation type="submission" date="2019-10" db="EMBL/GenBank/DDBJ databases">
        <title>The miscellaneous mycovirome associated to the plant pathogenic fungus Erysiphe necator.</title>
        <authorList>
            <person name="Rodriguez-Romero J."/>
            <person name="Chiapello M."/>
            <person name="Cordoba L."/>
            <person name="Turina M."/>
            <person name="Ayllon M.A."/>
        </authorList>
    </citation>
    <scope>NUCLEOTIDE SEQUENCE</scope>
    <source>
        <strain evidence="3">PMS13_DN3509</strain>
    </source>
</reference>
<proteinExistence type="predicted"/>
<protein>
    <submittedName>
        <fullName evidence="3">Replicase</fullName>
    </submittedName>
</protein>
<name>A0A8E3YJA6_9VIRU</name>
<evidence type="ECO:0000259" key="2">
    <source>
        <dbReference type="PROSITE" id="PS51743"/>
    </source>
</evidence>
<dbReference type="GO" id="GO:0016556">
    <property type="term" value="P:mRNA modification"/>
    <property type="evidence" value="ECO:0007669"/>
    <property type="project" value="InterPro"/>
</dbReference>
<accession>A0A8E3YJA6</accession>
<feature type="region of interest" description="Disordered" evidence="1">
    <location>
        <begin position="1"/>
        <end position="20"/>
    </location>
</feature>
<evidence type="ECO:0000313" key="3">
    <source>
        <dbReference type="EMBL" id="QKI79990.1"/>
    </source>
</evidence>
<feature type="domain" description="Alphavirus-like MT" evidence="2">
    <location>
        <begin position="166"/>
        <end position="364"/>
    </location>
</feature>
<organism evidence="3">
    <name type="scientific">Erysiphe necator associated abispo virus 4</name>
    <dbReference type="NCBI Taxonomy" id="2741920"/>
    <lineage>
        <taxon>Viruses</taxon>
        <taxon>Riboviria</taxon>
    </lineage>
</organism>
<dbReference type="GO" id="GO:0006396">
    <property type="term" value="P:RNA processing"/>
    <property type="evidence" value="ECO:0007669"/>
    <property type="project" value="InterPro"/>
</dbReference>
<dbReference type="GO" id="GO:0003723">
    <property type="term" value="F:RNA binding"/>
    <property type="evidence" value="ECO:0007669"/>
    <property type="project" value="InterPro"/>
</dbReference>